<dbReference type="EMBL" id="VOXD01000048">
    <property type="protein sequence ID" value="TXF85240.1"/>
    <property type="molecule type" value="Genomic_DNA"/>
</dbReference>
<evidence type="ECO:0000313" key="2">
    <source>
        <dbReference type="EMBL" id="TXF85240.1"/>
    </source>
</evidence>
<feature type="chain" id="PRO_5022673544" evidence="1">
    <location>
        <begin position="24"/>
        <end position="439"/>
    </location>
</feature>
<evidence type="ECO:0000313" key="3">
    <source>
        <dbReference type="Proteomes" id="UP000321907"/>
    </source>
</evidence>
<protein>
    <submittedName>
        <fullName evidence="2">Uncharacterized protein</fullName>
    </submittedName>
</protein>
<comment type="caution">
    <text evidence="2">The sequence shown here is derived from an EMBL/GenBank/DDBJ whole genome shotgun (WGS) entry which is preliminary data.</text>
</comment>
<dbReference type="OrthoDB" id="1491245at2"/>
<proteinExistence type="predicted"/>
<dbReference type="Proteomes" id="UP000321907">
    <property type="component" value="Unassembled WGS sequence"/>
</dbReference>
<organism evidence="2 3">
    <name type="scientific">Neolewinella aurantiaca</name>
    <dbReference type="NCBI Taxonomy" id="2602767"/>
    <lineage>
        <taxon>Bacteria</taxon>
        <taxon>Pseudomonadati</taxon>
        <taxon>Bacteroidota</taxon>
        <taxon>Saprospiria</taxon>
        <taxon>Saprospirales</taxon>
        <taxon>Lewinellaceae</taxon>
        <taxon>Neolewinella</taxon>
    </lineage>
</organism>
<keyword evidence="1" id="KW-0732">Signal</keyword>
<dbReference type="PROSITE" id="PS51257">
    <property type="entry name" value="PROKAR_LIPOPROTEIN"/>
    <property type="match status" value="1"/>
</dbReference>
<reference evidence="2 3" key="1">
    <citation type="submission" date="2019-08" db="EMBL/GenBank/DDBJ databases">
        <title>Lewinella sp. strain SSH13 Genome sequencing and assembly.</title>
        <authorList>
            <person name="Kim I."/>
        </authorList>
    </citation>
    <scope>NUCLEOTIDE SEQUENCE [LARGE SCALE GENOMIC DNA]</scope>
    <source>
        <strain evidence="2 3">SSH13</strain>
    </source>
</reference>
<dbReference type="RefSeq" id="WP_147932705.1">
    <property type="nucleotide sequence ID" value="NZ_VOXD01000048.1"/>
</dbReference>
<accession>A0A5C7F6P0</accession>
<keyword evidence="3" id="KW-1185">Reference proteome</keyword>
<evidence type="ECO:0000256" key="1">
    <source>
        <dbReference type="SAM" id="SignalP"/>
    </source>
</evidence>
<feature type="signal peptide" evidence="1">
    <location>
        <begin position="1"/>
        <end position="23"/>
    </location>
</feature>
<gene>
    <name evidence="2" type="ORF">FUA23_20780</name>
</gene>
<sequence length="439" mass="46259">MRLFSRFAVLFSAAFIVMFSAGCDSDTPGTPGGVTLAPVVTLNSGTGLVSFNQELSLSTPSFIVNVSGQDGDASLRDLAILENGTLVPASQLDFRTGETANNPILTSGADAEGFTYEIEITPSNTTAGPVTFTFQLTDVDGEVGSTQVTITYTVTAPVVDLLIEDGFVSGDVTITDRNPSFDVKVLLDDTADPLSTFSVLEDGVLMDASALTFNSGAFTAMNPLTLIEAETAGVTYDVNVRPDVTENSTRTYTFRVADANGITAEQTVTVTYEIPAGTAITFEMGGVFFNASGGMNGGLDLDTGTSVPFNSPDAEIEDEGVNLNAAVGTENWRTQISASNDAILRVANLAGLGDGITFDDIDTKEDITSLYDNGTTPDGSDNFPDADGDVSSTEIVTQVLQEGDVLAIRRADRFYLVRIDAINFEAGSNNDSYTVSIKY</sequence>
<dbReference type="AlphaFoldDB" id="A0A5C7F6P0"/>
<name>A0A5C7F6P0_9BACT</name>